<dbReference type="Pfam" id="PF00149">
    <property type="entry name" value="Metallophos"/>
    <property type="match status" value="1"/>
</dbReference>
<dbReference type="PANTHER" id="PTHR30337">
    <property type="entry name" value="COMPONENT OF ATP-DEPENDENT DSDNA EXONUCLEASE"/>
    <property type="match status" value="1"/>
</dbReference>
<dbReference type="SUPFAM" id="SSF56300">
    <property type="entry name" value="Metallo-dependent phosphatases"/>
    <property type="match status" value="1"/>
</dbReference>
<evidence type="ECO:0000313" key="4">
    <source>
        <dbReference type="Proteomes" id="UP000271889"/>
    </source>
</evidence>
<keyword evidence="1" id="KW-1133">Transmembrane helix</keyword>
<reference evidence="3 4" key="1">
    <citation type="submission" date="2018-11" db="EMBL/GenBank/DDBJ databases">
        <authorList>
            <consortium name="Pathogen Informatics"/>
        </authorList>
    </citation>
    <scope>NUCLEOTIDE SEQUENCE [LARGE SCALE GENOMIC DNA]</scope>
</reference>
<gene>
    <name evidence="3" type="ORF">CGOC_LOCUS19</name>
</gene>
<dbReference type="InterPro" id="IPR004843">
    <property type="entry name" value="Calcineurin-like_PHP"/>
</dbReference>
<dbReference type="Proteomes" id="UP000271889">
    <property type="component" value="Unassembled WGS sequence"/>
</dbReference>
<protein>
    <recommendedName>
        <fullName evidence="2">Calcineurin-like phosphoesterase domain-containing protein</fullName>
    </recommendedName>
</protein>
<keyword evidence="4" id="KW-1185">Reference proteome</keyword>
<dbReference type="InterPro" id="IPR050535">
    <property type="entry name" value="DNA_Repair-Maintenance_Comp"/>
</dbReference>
<sequence>MTREILIGIIGAILLIGGIGGIIWSINNPAVPEKDDNNLLLPFAMAVIADWHLREDKPVCRLDDDWMASQKKDLEIIKEICKSYKVDQVWVLGDIFHTPTVPAQVVNLAIDGLNAISEEVAGIRMIAGNHDLPYHNVNLVDRCSYGTIKRLYNTPIEGCIFGVKANGYDFGTEKDTDSDTICIHRLVFPSADKQMAEMAGGETTEDIAKEFPKANRVFMGDYHKGYIDTVDGKTFVMPGCMNVQSGGLADYRPMVVIWDSYDDTYEKVCIDNPLAKVTTEHLVEAKERDERLEACLDIAGSSLKKEFDFPGELKAIAYNLNVEELATEMLTELNVGG</sequence>
<keyword evidence="1" id="KW-0472">Membrane</keyword>
<dbReference type="EMBL" id="UYRV01000011">
    <property type="protein sequence ID" value="VDK40359.1"/>
    <property type="molecule type" value="Genomic_DNA"/>
</dbReference>
<dbReference type="InterPro" id="IPR029052">
    <property type="entry name" value="Metallo-depent_PP-like"/>
</dbReference>
<proteinExistence type="predicted"/>
<evidence type="ECO:0000259" key="2">
    <source>
        <dbReference type="Pfam" id="PF00149"/>
    </source>
</evidence>
<feature type="domain" description="Calcineurin-like phosphoesterase" evidence="2">
    <location>
        <begin position="46"/>
        <end position="157"/>
    </location>
</feature>
<dbReference type="Gene3D" id="3.60.21.10">
    <property type="match status" value="1"/>
</dbReference>
<evidence type="ECO:0000256" key="1">
    <source>
        <dbReference type="SAM" id="Phobius"/>
    </source>
</evidence>
<accession>A0A3P6PWB8</accession>
<keyword evidence="1" id="KW-0812">Transmembrane</keyword>
<dbReference type="AlphaFoldDB" id="A0A3P6PWB8"/>
<organism evidence="3 4">
    <name type="scientific">Cylicostephanus goldi</name>
    <name type="common">Nematode worm</name>
    <dbReference type="NCBI Taxonomy" id="71465"/>
    <lineage>
        <taxon>Eukaryota</taxon>
        <taxon>Metazoa</taxon>
        <taxon>Ecdysozoa</taxon>
        <taxon>Nematoda</taxon>
        <taxon>Chromadorea</taxon>
        <taxon>Rhabditida</taxon>
        <taxon>Rhabditina</taxon>
        <taxon>Rhabditomorpha</taxon>
        <taxon>Strongyloidea</taxon>
        <taxon>Strongylidae</taxon>
        <taxon>Cylicostephanus</taxon>
    </lineage>
</organism>
<name>A0A3P6PWB8_CYLGO</name>
<dbReference type="GO" id="GO:0016787">
    <property type="term" value="F:hydrolase activity"/>
    <property type="evidence" value="ECO:0007669"/>
    <property type="project" value="InterPro"/>
</dbReference>
<feature type="transmembrane region" description="Helical" evidence="1">
    <location>
        <begin position="5"/>
        <end position="26"/>
    </location>
</feature>
<evidence type="ECO:0000313" key="3">
    <source>
        <dbReference type="EMBL" id="VDK40359.1"/>
    </source>
</evidence>